<protein>
    <submittedName>
        <fullName evidence="4">IS630 family transposase</fullName>
    </submittedName>
</protein>
<dbReference type="InterPro" id="IPR036388">
    <property type="entry name" value="WH-like_DNA-bd_sf"/>
</dbReference>
<dbReference type="InterPro" id="IPR036397">
    <property type="entry name" value="RNaseH_sf"/>
</dbReference>
<evidence type="ECO:0000256" key="1">
    <source>
        <dbReference type="SAM" id="Coils"/>
    </source>
</evidence>
<dbReference type="Gene3D" id="3.30.420.10">
    <property type="entry name" value="Ribonuclease H-like superfamily/Ribonuclease H"/>
    <property type="match status" value="1"/>
</dbReference>
<dbReference type="Pfam" id="PF13518">
    <property type="entry name" value="HTH_28"/>
    <property type="match status" value="1"/>
</dbReference>
<dbReference type="Proteomes" id="UP000733611">
    <property type="component" value="Unassembled WGS sequence"/>
</dbReference>
<name>A0A948TFH3_9GAMM</name>
<evidence type="ECO:0000313" key="4">
    <source>
        <dbReference type="EMBL" id="MBU3844095.1"/>
    </source>
</evidence>
<dbReference type="InterPro" id="IPR047655">
    <property type="entry name" value="Transpos_IS630-like"/>
</dbReference>
<evidence type="ECO:0000259" key="2">
    <source>
        <dbReference type="Pfam" id="PF13358"/>
    </source>
</evidence>
<evidence type="ECO:0000313" key="5">
    <source>
        <dbReference type="Proteomes" id="UP000733611"/>
    </source>
</evidence>
<accession>A0A948TFH3</accession>
<proteinExistence type="predicted"/>
<organism evidence="4 5">
    <name type="scientific">Candidatus Anaerobiospirillum pullicola</name>
    <dbReference type="NCBI Taxonomy" id="2838451"/>
    <lineage>
        <taxon>Bacteria</taxon>
        <taxon>Pseudomonadati</taxon>
        <taxon>Pseudomonadota</taxon>
        <taxon>Gammaproteobacteria</taxon>
        <taxon>Aeromonadales</taxon>
        <taxon>Succinivibrionaceae</taxon>
        <taxon>Anaerobiospirillum</taxon>
    </lineage>
</organism>
<comment type="caution">
    <text evidence="4">The sequence shown here is derived from an EMBL/GenBank/DDBJ whole genome shotgun (WGS) entry which is preliminary data.</text>
</comment>
<dbReference type="GO" id="GO:0003676">
    <property type="term" value="F:nucleic acid binding"/>
    <property type="evidence" value="ECO:0007669"/>
    <property type="project" value="InterPro"/>
</dbReference>
<dbReference type="NCBIfam" id="NF033545">
    <property type="entry name" value="transpos_IS630"/>
    <property type="match status" value="1"/>
</dbReference>
<evidence type="ECO:0000259" key="3">
    <source>
        <dbReference type="Pfam" id="PF13518"/>
    </source>
</evidence>
<dbReference type="EMBL" id="JAHLFE010000085">
    <property type="protein sequence ID" value="MBU3844095.1"/>
    <property type="molecule type" value="Genomic_DNA"/>
</dbReference>
<dbReference type="SUPFAM" id="SSF46689">
    <property type="entry name" value="Homeodomain-like"/>
    <property type="match status" value="1"/>
</dbReference>
<dbReference type="Pfam" id="PF13358">
    <property type="entry name" value="DDE_3"/>
    <property type="match status" value="1"/>
</dbReference>
<reference evidence="4" key="2">
    <citation type="submission" date="2021-04" db="EMBL/GenBank/DDBJ databases">
        <authorList>
            <person name="Gilroy R."/>
        </authorList>
    </citation>
    <scope>NUCLEOTIDE SEQUENCE</scope>
    <source>
        <strain evidence="4">378</strain>
    </source>
</reference>
<feature type="domain" description="Tc1-like transposase DDE" evidence="2">
    <location>
        <begin position="220"/>
        <end position="364"/>
    </location>
</feature>
<dbReference type="AlphaFoldDB" id="A0A948TFH3"/>
<sequence>MNNTNIAPHGTPFEASGATKIIEASGADGNTHQRVSSEFEQLQRLAQPSRLQIRAEIVSRFKQGESINSISNAMHCSNKTVQRWVRRYRQAGDKNMAESVLNMADVLKDAPRSGRPSKRTPFLRNLVDGLVCLSPDNLVTHGLFGPLKLEFAGAQRWTYRMLAKVTTLSVGTTYNYVKSWGVRLEVSQSTYCFSTDPQFFSKALLLHLLYTHGEQLGYKVMCFDEAPCWQATSHQEMGMDCSGQVKSSDRYVRHGFIHVLGFLHPQSGHLNMYYEEAKDASVLISVFKEQLDFLDNSGQKIVMILDNLSAHARLQQEIEAQYPNVKFVYTPTNASWLNLIENGFAITKRALPRGRIWHDVDELITELKSVVSRHNSLCEPYKWDYNITKHFNQLFTSTANIRATCNIDPQDLQDVACDVLAPTFKETISSMVTRSHSETFSDASLLAQSEIINSEQAIEFLHRNSAPAAQSVTPAPLHASSEAAREALGLDSAPQHSFLRQDVIDAINDAEKARPIIERMLMQDRRPYRAPYKPKPNQVVERLDRMLDQQKQKLANLEQSNPDEPQDAAPKRQKSIAAVKKRIAELEIQLADARSTMQQKLIEFKEKMAALQEYLITTLCSQMALCRLPPSYFPSDYDLESLALSVSETVV</sequence>
<dbReference type="InterPro" id="IPR038717">
    <property type="entry name" value="Tc1-like_DDE_dom"/>
</dbReference>
<dbReference type="InterPro" id="IPR055247">
    <property type="entry name" value="InsJ-like_HTH"/>
</dbReference>
<keyword evidence="1" id="KW-0175">Coiled coil</keyword>
<dbReference type="InterPro" id="IPR009057">
    <property type="entry name" value="Homeodomain-like_sf"/>
</dbReference>
<gene>
    <name evidence="4" type="ORF">H9847_04380</name>
</gene>
<reference evidence="4" key="1">
    <citation type="journal article" date="2021" name="PeerJ">
        <title>Extensive microbial diversity within the chicken gut microbiome revealed by metagenomics and culture.</title>
        <authorList>
            <person name="Gilroy R."/>
            <person name="Ravi A."/>
            <person name="Getino M."/>
            <person name="Pursley I."/>
            <person name="Horton D.L."/>
            <person name="Alikhan N.F."/>
            <person name="Baker D."/>
            <person name="Gharbi K."/>
            <person name="Hall N."/>
            <person name="Watson M."/>
            <person name="Adriaenssens E.M."/>
            <person name="Foster-Nyarko E."/>
            <person name="Jarju S."/>
            <person name="Secka A."/>
            <person name="Antonio M."/>
            <person name="Oren A."/>
            <person name="Chaudhuri R.R."/>
            <person name="La Ragione R."/>
            <person name="Hildebrand F."/>
            <person name="Pallen M.J."/>
        </authorList>
    </citation>
    <scope>NUCLEOTIDE SEQUENCE</scope>
    <source>
        <strain evidence="4">378</strain>
    </source>
</reference>
<feature type="domain" description="Insertion element IS150 protein InsJ-like helix-turn-helix" evidence="3">
    <location>
        <begin position="54"/>
        <end position="93"/>
    </location>
</feature>
<feature type="coiled-coil region" evidence="1">
    <location>
        <begin position="540"/>
        <end position="603"/>
    </location>
</feature>
<dbReference type="Gene3D" id="1.10.10.10">
    <property type="entry name" value="Winged helix-like DNA-binding domain superfamily/Winged helix DNA-binding domain"/>
    <property type="match status" value="1"/>
</dbReference>